<dbReference type="PANTHER" id="PTHR11085">
    <property type="entry name" value="NAD-DEPENDENT PROTEIN DEACYLASE SIRTUIN-5, MITOCHONDRIAL-RELATED"/>
    <property type="match status" value="1"/>
</dbReference>
<keyword evidence="4" id="KW-0520">NAD</keyword>
<keyword evidence="5" id="KW-0496">Mitochondrion</keyword>
<organism evidence="9 10">
    <name type="scientific">Marasmius crinis-equi</name>
    <dbReference type="NCBI Taxonomy" id="585013"/>
    <lineage>
        <taxon>Eukaryota</taxon>
        <taxon>Fungi</taxon>
        <taxon>Dikarya</taxon>
        <taxon>Basidiomycota</taxon>
        <taxon>Agaricomycotina</taxon>
        <taxon>Agaricomycetes</taxon>
        <taxon>Agaricomycetidae</taxon>
        <taxon>Agaricales</taxon>
        <taxon>Marasmiineae</taxon>
        <taxon>Marasmiaceae</taxon>
        <taxon>Marasmius</taxon>
    </lineage>
</organism>
<evidence type="ECO:0000256" key="1">
    <source>
        <dbReference type="ARBA" id="ARBA00004173"/>
    </source>
</evidence>
<evidence type="ECO:0000259" key="8">
    <source>
        <dbReference type="PROSITE" id="PS50305"/>
    </source>
</evidence>
<comment type="subcellular location">
    <subcellularLocation>
        <location evidence="1">Mitochondrion</location>
    </subcellularLocation>
</comment>
<feature type="binding site" evidence="6">
    <location>
        <position position="177"/>
    </location>
    <ligand>
        <name>Zn(2+)</name>
        <dbReference type="ChEBI" id="CHEBI:29105"/>
    </ligand>
</feature>
<keyword evidence="6" id="KW-0479">Metal-binding</keyword>
<proteinExistence type="inferred from homology"/>
<dbReference type="InterPro" id="IPR050134">
    <property type="entry name" value="NAD-dep_sirtuin_deacylases"/>
</dbReference>
<evidence type="ECO:0000256" key="5">
    <source>
        <dbReference type="ARBA" id="ARBA00023128"/>
    </source>
</evidence>
<evidence type="ECO:0000256" key="6">
    <source>
        <dbReference type="PROSITE-ProRule" id="PRU00236"/>
    </source>
</evidence>
<dbReference type="InterPro" id="IPR003000">
    <property type="entry name" value="Sirtuin"/>
</dbReference>
<feature type="binding site" evidence="6">
    <location>
        <position position="202"/>
    </location>
    <ligand>
        <name>Zn(2+)</name>
        <dbReference type="ChEBI" id="CHEBI:29105"/>
    </ligand>
</feature>
<dbReference type="Pfam" id="PF02146">
    <property type="entry name" value="SIR2"/>
    <property type="match status" value="1"/>
</dbReference>
<keyword evidence="10" id="KW-1185">Reference proteome</keyword>
<dbReference type="PANTHER" id="PTHR11085:SF8">
    <property type="entry name" value="NAD-DEPENDENT HISTONE DEACETYLASE HST3"/>
    <property type="match status" value="1"/>
</dbReference>
<evidence type="ECO:0000313" key="9">
    <source>
        <dbReference type="EMBL" id="KAL0570627.1"/>
    </source>
</evidence>
<keyword evidence="9" id="KW-0456">Lyase</keyword>
<sequence>MITLNLEDAKTDIHTRRSLGDLSLSVAKCKKIVVVTGAGISCSSGIPDFRSSDGLYALVKQEYPDIVLKGRDLFDASLLRDPDTTGLFLRFISKLKRCVDAAHPTPTHHFIKVLDTKKKLLRSYTQNIDGLEGRAGLCDYPSEAMSMDGKEKVKADLKQIRTVQLHGDLHRVRCQSCSADFPFTEEHLMVFERGQCPDCPECLQRSHSRVARSARAIRIGSLRPDIVLYNGSHPLGDGIRTVQYSDLGRKPDMLLVMGTSLKVHGLKKLVKEFAKSVHAHYAPGGLSASRPVSWVGKVVFVNKTAPGAGWSGVFDYHVEGDTDAWVEKVNQDLGMMRPADWGVHQTLAPSGGDISLGGPYKAKGMKKPVVKVGNLPPDRLVVVSPDVSKVNHPSGHPGKRRKASSHYDDLQSRSSKRPFTSSGEGLAPEERGLSLGDNRLDEEGGDDSDIEQLCMDLSMYDADPPDGSRAIEGFGTAGSKRKAAAWRTT</sequence>
<dbReference type="Proteomes" id="UP001465976">
    <property type="component" value="Unassembled WGS sequence"/>
</dbReference>
<feature type="binding site" evidence="6">
    <location>
        <position position="199"/>
    </location>
    <ligand>
        <name>Zn(2+)</name>
        <dbReference type="ChEBI" id="CHEBI:29105"/>
    </ligand>
</feature>
<evidence type="ECO:0000256" key="4">
    <source>
        <dbReference type="ARBA" id="ARBA00023027"/>
    </source>
</evidence>
<dbReference type="InterPro" id="IPR029035">
    <property type="entry name" value="DHS-like_NAD/FAD-binding_dom"/>
</dbReference>
<gene>
    <name evidence="9" type="primary">HST3_2</name>
    <name evidence="9" type="ORF">V5O48_011325</name>
</gene>
<dbReference type="SUPFAM" id="SSF52467">
    <property type="entry name" value="DHS-like NAD/FAD-binding domain"/>
    <property type="match status" value="1"/>
</dbReference>
<keyword evidence="6" id="KW-0862">Zinc</keyword>
<feature type="compositionally biased region" description="Basic residues" evidence="7">
    <location>
        <begin position="479"/>
        <end position="489"/>
    </location>
</feature>
<name>A0ABR3F693_9AGAR</name>
<dbReference type="PROSITE" id="PS50305">
    <property type="entry name" value="SIRTUIN"/>
    <property type="match status" value="1"/>
</dbReference>
<comment type="caution">
    <text evidence="9">The sequence shown here is derived from an EMBL/GenBank/DDBJ whole genome shotgun (WGS) entry which is preliminary data.</text>
</comment>
<reference evidence="9 10" key="1">
    <citation type="submission" date="2024-02" db="EMBL/GenBank/DDBJ databases">
        <title>A draft genome for the cacao thread blight pathogen Marasmius crinis-equi.</title>
        <authorList>
            <person name="Cohen S.P."/>
            <person name="Baruah I.K."/>
            <person name="Amoako-Attah I."/>
            <person name="Bukari Y."/>
            <person name="Meinhardt L.W."/>
            <person name="Bailey B.A."/>
        </authorList>
    </citation>
    <scope>NUCLEOTIDE SEQUENCE [LARGE SCALE GENOMIC DNA]</scope>
    <source>
        <strain evidence="9 10">GH-76</strain>
    </source>
</reference>
<dbReference type="EC" id="4.4.1.36" evidence="9"/>
<feature type="active site" description="Proton acceptor" evidence="6">
    <location>
        <position position="166"/>
    </location>
</feature>
<feature type="binding site" evidence="6">
    <location>
        <position position="174"/>
    </location>
    <ligand>
        <name>Zn(2+)</name>
        <dbReference type="ChEBI" id="CHEBI:29105"/>
    </ligand>
</feature>
<dbReference type="InterPro" id="IPR026590">
    <property type="entry name" value="Ssirtuin_cat_dom"/>
</dbReference>
<dbReference type="EMBL" id="JBAHYK010000898">
    <property type="protein sequence ID" value="KAL0570627.1"/>
    <property type="molecule type" value="Genomic_DNA"/>
</dbReference>
<protein>
    <submittedName>
        <fullName evidence="9">NAD-dependent deacetylase hst3</fullName>
        <ecNumber evidence="9">4.4.1.36</ecNumber>
    </submittedName>
</protein>
<evidence type="ECO:0000256" key="3">
    <source>
        <dbReference type="ARBA" id="ARBA00022679"/>
    </source>
</evidence>
<feature type="domain" description="Deacetylase sirtuin-type" evidence="8">
    <location>
        <begin position="12"/>
        <end position="342"/>
    </location>
</feature>
<dbReference type="Gene3D" id="3.40.50.1220">
    <property type="entry name" value="TPP-binding domain"/>
    <property type="match status" value="1"/>
</dbReference>
<evidence type="ECO:0000256" key="7">
    <source>
        <dbReference type="SAM" id="MobiDB-lite"/>
    </source>
</evidence>
<evidence type="ECO:0000313" key="10">
    <source>
        <dbReference type="Proteomes" id="UP001465976"/>
    </source>
</evidence>
<dbReference type="GO" id="GO:0016829">
    <property type="term" value="F:lyase activity"/>
    <property type="evidence" value="ECO:0007669"/>
    <property type="project" value="UniProtKB-KW"/>
</dbReference>
<feature type="compositionally biased region" description="Basic and acidic residues" evidence="7">
    <location>
        <begin position="428"/>
        <end position="442"/>
    </location>
</feature>
<feature type="region of interest" description="Disordered" evidence="7">
    <location>
        <begin position="384"/>
        <end position="489"/>
    </location>
</feature>
<evidence type="ECO:0000256" key="2">
    <source>
        <dbReference type="ARBA" id="ARBA00006924"/>
    </source>
</evidence>
<accession>A0ABR3F693</accession>
<comment type="similarity">
    <text evidence="2">Belongs to the sirtuin family. Class I subfamily.</text>
</comment>
<keyword evidence="3" id="KW-0808">Transferase</keyword>